<organism evidence="16 17">
    <name type="scientific">Ichthyophthirius multifiliis</name>
    <name type="common">White spot disease agent</name>
    <name type="synonym">Ich</name>
    <dbReference type="NCBI Taxonomy" id="5932"/>
    <lineage>
        <taxon>Eukaryota</taxon>
        <taxon>Sar</taxon>
        <taxon>Alveolata</taxon>
        <taxon>Ciliophora</taxon>
        <taxon>Intramacronucleata</taxon>
        <taxon>Oligohymenophorea</taxon>
        <taxon>Hymenostomatida</taxon>
        <taxon>Ophryoglenina</taxon>
        <taxon>Ichthyophthirius</taxon>
    </lineage>
</organism>
<dbReference type="InterPro" id="IPR018490">
    <property type="entry name" value="cNMP-bd_dom_sf"/>
</dbReference>
<dbReference type="GeneID" id="14910497"/>
<evidence type="ECO:0000256" key="1">
    <source>
        <dbReference type="ARBA" id="ARBA00001946"/>
    </source>
</evidence>
<comment type="subcellular location">
    <subcellularLocation>
        <location evidence="2">Endomembrane system</location>
    </subcellularLocation>
</comment>
<dbReference type="InterPro" id="IPR000719">
    <property type="entry name" value="Prot_kinase_dom"/>
</dbReference>
<dbReference type="Proteomes" id="UP000008983">
    <property type="component" value="Unassembled WGS sequence"/>
</dbReference>
<evidence type="ECO:0000313" key="16">
    <source>
        <dbReference type="EMBL" id="EGR34308.1"/>
    </source>
</evidence>
<evidence type="ECO:0000256" key="4">
    <source>
        <dbReference type="ARBA" id="ARBA00022535"/>
    </source>
</evidence>
<evidence type="ECO:0000256" key="7">
    <source>
        <dbReference type="ARBA" id="ARBA00022777"/>
    </source>
</evidence>
<feature type="binding site" evidence="13">
    <location>
        <position position="470"/>
    </location>
    <ligand>
        <name>ATP</name>
        <dbReference type="ChEBI" id="CHEBI:30616"/>
    </ligand>
</feature>
<dbReference type="PROSITE" id="PS00108">
    <property type="entry name" value="PROTEIN_KINASE_ST"/>
    <property type="match status" value="1"/>
</dbReference>
<evidence type="ECO:0000256" key="12">
    <source>
        <dbReference type="ARBA" id="ARBA00024113"/>
    </source>
</evidence>
<keyword evidence="10" id="KW-0142">cGMP-binding</keyword>
<evidence type="ECO:0000256" key="2">
    <source>
        <dbReference type="ARBA" id="ARBA00004308"/>
    </source>
</evidence>
<dbReference type="InterPro" id="IPR029055">
    <property type="entry name" value="Ntn_hydrolases_N"/>
</dbReference>
<dbReference type="FunFam" id="2.60.120.10:FF:000089">
    <property type="entry name" value="cGMP-dependent protein kinase 5-1"/>
    <property type="match status" value="1"/>
</dbReference>
<dbReference type="InterPro" id="IPR008271">
    <property type="entry name" value="Ser/Thr_kinase_AS"/>
</dbReference>
<evidence type="ECO:0000256" key="10">
    <source>
        <dbReference type="ARBA" id="ARBA00022992"/>
    </source>
</evidence>
<dbReference type="InParanoid" id="G0QKE9"/>
<dbReference type="Gene3D" id="3.60.20.10">
    <property type="entry name" value="Glutamine Phosphoribosylpyrophosphate, subunit 1, domain 1"/>
    <property type="match status" value="1"/>
</dbReference>
<evidence type="ECO:0000256" key="11">
    <source>
        <dbReference type="ARBA" id="ARBA00023136"/>
    </source>
</evidence>
<evidence type="ECO:0000259" key="14">
    <source>
        <dbReference type="PROSITE" id="PS50011"/>
    </source>
</evidence>
<dbReference type="GO" id="GO:0030553">
    <property type="term" value="F:cGMP binding"/>
    <property type="evidence" value="ECO:0007669"/>
    <property type="project" value="UniProtKB-KW"/>
</dbReference>
<dbReference type="Gene3D" id="1.10.510.10">
    <property type="entry name" value="Transferase(Phosphotransferase) domain 1"/>
    <property type="match status" value="1"/>
</dbReference>
<dbReference type="OrthoDB" id="286079at2759"/>
<dbReference type="InterPro" id="IPR000595">
    <property type="entry name" value="cNMP-bd_dom"/>
</dbReference>
<keyword evidence="6 13" id="KW-0547">Nucleotide-binding</keyword>
<dbReference type="PANTHER" id="PTHR24353">
    <property type="entry name" value="CYCLIC NUCLEOTIDE-DEPENDENT PROTEIN KINASE"/>
    <property type="match status" value="1"/>
</dbReference>
<dbReference type="Pfam" id="PF00027">
    <property type="entry name" value="cNMP_binding"/>
    <property type="match status" value="1"/>
</dbReference>
<dbReference type="PROSITE" id="PS50011">
    <property type="entry name" value="PROTEIN_KINASE_DOM"/>
    <property type="match status" value="1"/>
</dbReference>
<dbReference type="GO" id="GO:0012505">
    <property type="term" value="C:endomembrane system"/>
    <property type="evidence" value="ECO:0007669"/>
    <property type="project" value="UniProtKB-SubCell"/>
</dbReference>
<keyword evidence="7 16" id="KW-0418">Kinase</keyword>
<evidence type="ECO:0000256" key="5">
    <source>
        <dbReference type="ARBA" id="ARBA00022679"/>
    </source>
</evidence>
<dbReference type="SUPFAM" id="SSF56235">
    <property type="entry name" value="N-terminal nucleophile aminohydrolases (Ntn hydrolases)"/>
    <property type="match status" value="1"/>
</dbReference>
<dbReference type="SMART" id="SM00100">
    <property type="entry name" value="cNMP"/>
    <property type="match status" value="2"/>
</dbReference>
<gene>
    <name evidence="16" type="ORF">IMG5_016990</name>
</gene>
<evidence type="ECO:0000313" key="17">
    <source>
        <dbReference type="Proteomes" id="UP000008983"/>
    </source>
</evidence>
<dbReference type="SUPFAM" id="SSF56112">
    <property type="entry name" value="Protein kinase-like (PK-like)"/>
    <property type="match status" value="1"/>
</dbReference>
<feature type="domain" description="Protein kinase" evidence="14">
    <location>
        <begin position="441"/>
        <end position="702"/>
    </location>
</feature>
<dbReference type="STRING" id="857967.G0QKE9"/>
<evidence type="ECO:0000259" key="15">
    <source>
        <dbReference type="PROSITE" id="PS50042"/>
    </source>
</evidence>
<dbReference type="SMART" id="SM00220">
    <property type="entry name" value="S_TKc"/>
    <property type="match status" value="1"/>
</dbReference>
<keyword evidence="17" id="KW-1185">Reference proteome</keyword>
<dbReference type="SUPFAM" id="SSF51206">
    <property type="entry name" value="cAMP-binding domain-like"/>
    <property type="match status" value="2"/>
</dbReference>
<proteinExistence type="predicted"/>
<dbReference type="PROSITE" id="PS50042">
    <property type="entry name" value="CNMP_BINDING_3"/>
    <property type="match status" value="2"/>
</dbReference>
<comment type="cofactor">
    <cofactor evidence="1">
        <name>Mg(2+)</name>
        <dbReference type="ChEBI" id="CHEBI:18420"/>
    </cofactor>
</comment>
<dbReference type="GO" id="GO:0016787">
    <property type="term" value="F:hydrolase activity"/>
    <property type="evidence" value="ECO:0007669"/>
    <property type="project" value="UniProtKB-KW"/>
</dbReference>
<dbReference type="Gene3D" id="2.60.120.10">
    <property type="entry name" value="Jelly Rolls"/>
    <property type="match status" value="2"/>
</dbReference>
<accession>G0QKE9</accession>
<dbReference type="CDD" id="cd05572">
    <property type="entry name" value="STKc_cGK"/>
    <property type="match status" value="1"/>
</dbReference>
<evidence type="ECO:0000256" key="3">
    <source>
        <dbReference type="ARBA" id="ARBA00022527"/>
    </source>
</evidence>
<evidence type="ECO:0000256" key="6">
    <source>
        <dbReference type="ARBA" id="ARBA00022741"/>
    </source>
</evidence>
<dbReference type="eggNOG" id="KOG0614">
    <property type="taxonomic scope" value="Eukaryota"/>
</dbReference>
<keyword evidence="3" id="KW-0723">Serine/threonine-protein kinase</keyword>
<dbReference type="Gene3D" id="3.30.200.20">
    <property type="entry name" value="Phosphorylase Kinase, domain 1"/>
    <property type="match status" value="1"/>
</dbReference>
<dbReference type="InterPro" id="IPR014710">
    <property type="entry name" value="RmlC-like_jellyroll"/>
</dbReference>
<keyword evidence="5 16" id="KW-0808">Transferase</keyword>
<dbReference type="InterPro" id="IPR011009">
    <property type="entry name" value="Kinase-like_dom_sf"/>
</dbReference>
<feature type="domain" description="Cyclic nucleotide-binding" evidence="15">
    <location>
        <begin position="65"/>
        <end position="180"/>
    </location>
</feature>
<keyword evidence="11" id="KW-0472">Membrane</keyword>
<evidence type="ECO:0000256" key="9">
    <source>
        <dbReference type="ARBA" id="ARBA00022842"/>
    </source>
</evidence>
<dbReference type="CDD" id="cd00038">
    <property type="entry name" value="CAP_ED"/>
    <property type="match status" value="1"/>
</dbReference>
<dbReference type="EMBL" id="GL983157">
    <property type="protein sequence ID" value="EGR34308.1"/>
    <property type="molecule type" value="Genomic_DNA"/>
</dbReference>
<keyword evidence="9" id="KW-0460">Magnesium</keyword>
<dbReference type="Pfam" id="PF00069">
    <property type="entry name" value="Pkinase"/>
    <property type="match status" value="1"/>
</dbReference>
<dbReference type="GO" id="GO:0005952">
    <property type="term" value="C:cAMP-dependent protein kinase complex"/>
    <property type="evidence" value="ECO:0007669"/>
    <property type="project" value="TreeGrafter"/>
</dbReference>
<reference evidence="16 17" key="1">
    <citation type="submission" date="2011-07" db="EMBL/GenBank/DDBJ databases">
        <authorList>
            <person name="Coyne R."/>
            <person name="Brami D."/>
            <person name="Johnson J."/>
            <person name="Hostetler J."/>
            <person name="Hannick L."/>
            <person name="Clark T."/>
            <person name="Cassidy-Hanley D."/>
            <person name="Inman J."/>
        </authorList>
    </citation>
    <scope>NUCLEOTIDE SEQUENCE [LARGE SCALE GENOMIC DNA]</scope>
    <source>
        <strain evidence="16 17">G5</strain>
    </source>
</reference>
<dbReference type="GO" id="GO:0004692">
    <property type="term" value="F:cGMP-dependent protein kinase activity"/>
    <property type="evidence" value="ECO:0007669"/>
    <property type="project" value="InterPro"/>
</dbReference>
<protein>
    <recommendedName>
        <fullName evidence="12">cGMP-dependent protein kinase</fullName>
    </recommendedName>
</protein>
<keyword evidence="8 13" id="KW-0067">ATP-binding</keyword>
<dbReference type="InterPro" id="IPR017441">
    <property type="entry name" value="Protein_kinase_ATP_BS"/>
</dbReference>
<evidence type="ECO:0000256" key="8">
    <source>
        <dbReference type="ARBA" id="ARBA00022840"/>
    </source>
</evidence>
<dbReference type="RefSeq" id="XP_004039612.1">
    <property type="nucleotide sequence ID" value="XM_004039564.1"/>
</dbReference>
<feature type="domain" description="Cyclic nucleotide-binding" evidence="15">
    <location>
        <begin position="183"/>
        <end position="283"/>
    </location>
</feature>
<evidence type="ECO:0000256" key="13">
    <source>
        <dbReference type="PROSITE-ProRule" id="PRU10141"/>
    </source>
</evidence>
<keyword evidence="16" id="KW-0378">Hydrolase</keyword>
<dbReference type="GO" id="GO:0004691">
    <property type="term" value="F:cAMP-dependent protein kinase activity"/>
    <property type="evidence" value="ECO:0007669"/>
    <property type="project" value="TreeGrafter"/>
</dbReference>
<dbReference type="GO" id="GO:0005524">
    <property type="term" value="F:ATP binding"/>
    <property type="evidence" value="ECO:0007669"/>
    <property type="project" value="UniProtKB-UniRule"/>
</dbReference>
<dbReference type="PANTHER" id="PTHR24353:SF37">
    <property type="entry name" value="CAMP-DEPENDENT PROTEIN KINASE CATALYTIC SUBUNIT PRKX"/>
    <property type="match status" value="1"/>
</dbReference>
<sequence>MTQIIKIFFFLKQKKKQKRRVLKRQCINAAFRYDFKIEENYNEIPKKKAYLDIKFIIQCLKNHFVFYNLKNDQLEALVNQMFYCQLSKEEYIIKEDTNATSFFILEKGQIQVSVKNKVKKQFFQARVLVNQHFYITRPEAHLVKLQKNAFLWGINRNTFRSMVEEMITKEYQTNRQFIDNHKFFQKFTYEQKNLIAEVLIDQKFLKDQTIVNENDNASSFYIIKEGQVSCLKDNKEVRILQQGDSFGEKGLLHGDQKRTMSIKAKTDVKCLALARDDLTRILGDKVDKIIYKNLARWSLEQTREFQILQKNQQNLLIDCLEFFCFQKKQGVVIKKGCFWKDYIIIVIEGNIFYQGKQTFLGKQRHVLGIQEVFQQNQIRNFEEDVLADQNSIIGLIKRDDLESFFGDLQKLINNNQIQGEKQQIEHDHLQQKVNKMQLQDLIILKKLGQGQFGCVYLCKEKTNSTLYALKCISKQMVAEQMLEQHIINEKKVMDFSNFIFIMKFLRSFKDERCIYFLLEFIQGMELFDVIREIDLLSSQDSMFYVSQMILGLEYLHQNNIIYRDIKPENIMVDNKGYLKIIDMGTAKIMKNKNSQIINKTFTIIGTPHYMAPEIIQGKGYGFYVDIWSVGICLYEFMCGGVPFAEDVEDPYEIYEQIIKSSVTFPSFVQDQNAISFITQVLSKVPENRLGGSFQSLKNHVWFENFEWVFDYAKFDLQKNKMKLKVQVEDLKLTINVGQALNDFTWLALTAAKLYGKTKYPAGNYLPVLLKLKLYDFVPHPQSKICHFFKEQEETEDSQIYVELQKPNMIQTEEHKKWFEQGFGKDRNKMLVSFTFFKEKEKDKRKDLKFSYQVSIKYQMFKELKQFEFNSADYKNQFVLQLQEQEQIQCHIYSHEIQLPFGDISYILEQVVKDEKTDEQKIIQINNNPNFKVDINPMVISQEEVLKKIKEGMKIPEHLSQQLQQQEAEIKKENSSGSFCPFTYETLWAVIENNPKAEQFLEFQSNIKSKISSSLSENMNKLYEIFFQYSMLYIQQTDKKDEIAIPLQDVMHFLKFYEIMKDSQNVFSFLEFYGMEDKRVNTVSATLDIKYGIKFPEFVFIILKATEYLQTINLMSDGESFDMSLGKIVKKIVNIDNNEDELSEFQKHMKFDIILMNFIRENSDTLIQIFSDKLSESVQIADRKYHMLKEQVKNLISEAGFKGENVEEIVNTCFMELLAEDKFLGFEGIFYYEFLQVMQWLSLVLIAVGDEDREFGDENGLQQQEQEQEEGVDILIEKFRYAFAAVKNSGLTTVGVRGNDSVAIVTEKRVQDKFIDDTSVTNISKQVIVLEQLQQEFILMRKLLQQDQDQKLLNINQKMDTIFLQINYLQDQLILLKFIHKKL</sequence>
<dbReference type="PROSITE" id="PS00107">
    <property type="entry name" value="PROTEIN_KINASE_ATP"/>
    <property type="match status" value="1"/>
</dbReference>
<name>G0QKE9_ICHMU</name>
<dbReference type="InterPro" id="IPR035014">
    <property type="entry name" value="STKc_cGK"/>
</dbReference>
<keyword evidence="4" id="KW-0140">cGMP</keyword>